<protein>
    <recommendedName>
        <fullName evidence="5">non-reducing end alpha-L-arabinofuranosidase</fullName>
        <ecNumber evidence="5">3.2.1.55</ecNumber>
    </recommendedName>
</protein>
<dbReference type="RefSeq" id="WP_131017912.1">
    <property type="nucleotide sequence ID" value="NZ_SIRE01000032.1"/>
</dbReference>
<keyword evidence="6" id="KW-0378">Hydrolase</keyword>
<comment type="similarity">
    <text evidence="3">Belongs to the glycosyl hydrolase 51 family.</text>
</comment>
<evidence type="ECO:0000256" key="3">
    <source>
        <dbReference type="ARBA" id="ARBA00007186"/>
    </source>
</evidence>
<dbReference type="SMART" id="SM00813">
    <property type="entry name" value="Alpha-L-AF_C"/>
    <property type="match status" value="1"/>
</dbReference>
<dbReference type="SUPFAM" id="SSF51445">
    <property type="entry name" value="(Trans)glycosidases"/>
    <property type="match status" value="1"/>
</dbReference>
<evidence type="ECO:0000256" key="8">
    <source>
        <dbReference type="ARBA" id="ARBA00023295"/>
    </source>
</evidence>
<organism evidence="10 11">
    <name type="scientific">Paenibacillus thalictri</name>
    <dbReference type="NCBI Taxonomy" id="2527873"/>
    <lineage>
        <taxon>Bacteria</taxon>
        <taxon>Bacillati</taxon>
        <taxon>Bacillota</taxon>
        <taxon>Bacilli</taxon>
        <taxon>Bacillales</taxon>
        <taxon>Paenibacillaceae</taxon>
        <taxon>Paenibacillus</taxon>
    </lineage>
</organism>
<evidence type="ECO:0000259" key="9">
    <source>
        <dbReference type="SMART" id="SM00813"/>
    </source>
</evidence>
<sequence>MKAHLKICPEERLGEVNPYIYGQYFEHLGNCIYPSVWDDQSPQADDIGNRLDVIQAVKELGVPVVRWPGGCYVDLYDWRDGVGPRETRPTRVNWHWGGLESNKFGTDEFLQWCEKAGTEPYVNVNLGTGTLVESLRWIDYCNGAGETADAQWRQANGRAEPYNVKLWGIGNETWGDWEAGRLNARDYAHKLANWAQFYKKYDSSLRLLGVGSHHGSDADWDQEVIAVAGKYLDYLTFHLYGSSVDRESGDEYYPVVFTPVYFEKQLRKMAETIKIATVQNKLQVDRPIQISMDEWNIRHYEPDPEKTGSYRLNRNSPRNLQDALFAAGIFNAMIRLGDSVGMANYVFLVNGNGVISVDGDMVIKTTLFHVFQQYAAWMTGQSVGVRIDAPAMIIPPPQINNPGMNETAAALHEPTAETFVDASAVIRENGELNIAVVNRHKEDEAELELELPAGYRLTGVWTLAHDRIYAANTPDAPERLLPVSTAVEEADVRKWVVPAHAVTLLQCRKM</sequence>
<dbReference type="SUPFAM" id="SSF51011">
    <property type="entry name" value="Glycosyl hydrolase domain"/>
    <property type="match status" value="1"/>
</dbReference>
<dbReference type="Pfam" id="PF06964">
    <property type="entry name" value="Alpha-L-AF_C"/>
    <property type="match status" value="1"/>
</dbReference>
<dbReference type="InterPro" id="IPR055235">
    <property type="entry name" value="ASD1_cat"/>
</dbReference>
<evidence type="ECO:0000256" key="4">
    <source>
        <dbReference type="ARBA" id="ARBA00011165"/>
    </source>
</evidence>
<keyword evidence="8" id="KW-0326">Glycosidase</keyword>
<dbReference type="EC" id="3.2.1.55" evidence="5"/>
<keyword evidence="11" id="KW-1185">Reference proteome</keyword>
<evidence type="ECO:0000313" key="10">
    <source>
        <dbReference type="EMBL" id="TBL70393.1"/>
    </source>
</evidence>
<dbReference type="InterPro" id="IPR013780">
    <property type="entry name" value="Glyco_hydro_b"/>
</dbReference>
<comment type="subunit">
    <text evidence="4">Homohexamer; trimer of dimers.</text>
</comment>
<dbReference type="Pfam" id="PF22848">
    <property type="entry name" value="ASD1_dom"/>
    <property type="match status" value="1"/>
</dbReference>
<accession>A0A4Q9DF13</accession>
<dbReference type="GO" id="GO:0046373">
    <property type="term" value="P:L-arabinose metabolic process"/>
    <property type="evidence" value="ECO:0007669"/>
    <property type="project" value="InterPro"/>
</dbReference>
<evidence type="ECO:0000313" key="11">
    <source>
        <dbReference type="Proteomes" id="UP000293142"/>
    </source>
</evidence>
<dbReference type="Proteomes" id="UP000293142">
    <property type="component" value="Unassembled WGS sequence"/>
</dbReference>
<name>A0A4Q9DF13_9BACL</name>
<comment type="caution">
    <text evidence="10">The sequence shown here is derived from an EMBL/GenBank/DDBJ whole genome shotgun (WGS) entry which is preliminary data.</text>
</comment>
<dbReference type="OrthoDB" id="9758333at2"/>
<evidence type="ECO:0000256" key="6">
    <source>
        <dbReference type="ARBA" id="ARBA00022801"/>
    </source>
</evidence>
<dbReference type="GO" id="GO:0046556">
    <property type="term" value="F:alpha-L-arabinofuranosidase activity"/>
    <property type="evidence" value="ECO:0007669"/>
    <property type="project" value="UniProtKB-EC"/>
</dbReference>
<dbReference type="PANTHER" id="PTHR43576:SF3">
    <property type="entry name" value="ALPHA-L-ARABINOFURANOSIDASE C"/>
    <property type="match status" value="1"/>
</dbReference>
<dbReference type="InterPro" id="IPR010720">
    <property type="entry name" value="Alpha-L-AF_C"/>
</dbReference>
<evidence type="ECO:0000256" key="1">
    <source>
        <dbReference type="ARBA" id="ARBA00001462"/>
    </source>
</evidence>
<evidence type="ECO:0000256" key="7">
    <source>
        <dbReference type="ARBA" id="ARBA00023277"/>
    </source>
</evidence>
<gene>
    <name evidence="10" type="ORF">EYB31_33280</name>
</gene>
<comment type="catalytic activity">
    <reaction evidence="1">
        <text>Hydrolysis of terminal non-reducing alpha-L-arabinofuranoside residues in alpha-L-arabinosides.</text>
        <dbReference type="EC" id="3.2.1.55"/>
    </reaction>
</comment>
<dbReference type="Gene3D" id="2.60.40.1180">
    <property type="entry name" value="Golgi alpha-mannosidase II"/>
    <property type="match status" value="1"/>
</dbReference>
<keyword evidence="7" id="KW-0119">Carbohydrate metabolism</keyword>
<feature type="domain" description="Alpha-L-arabinofuranosidase C-terminal" evidence="9">
    <location>
        <begin position="293"/>
        <end position="501"/>
    </location>
</feature>
<evidence type="ECO:0000256" key="2">
    <source>
        <dbReference type="ARBA" id="ARBA00004881"/>
    </source>
</evidence>
<reference evidence="10 11" key="1">
    <citation type="submission" date="2019-02" db="EMBL/GenBank/DDBJ databases">
        <title>Paenibacillus sp. nov., isolated from surface-sterilized tissue of Thalictrum simplex L.</title>
        <authorList>
            <person name="Tuo L."/>
        </authorList>
    </citation>
    <scope>NUCLEOTIDE SEQUENCE [LARGE SCALE GENOMIC DNA]</scope>
    <source>
        <strain evidence="10 11">N2SHLJ1</strain>
    </source>
</reference>
<dbReference type="PANTHER" id="PTHR43576">
    <property type="entry name" value="ALPHA-L-ARABINOFURANOSIDASE C-RELATED"/>
    <property type="match status" value="1"/>
</dbReference>
<dbReference type="Gene3D" id="3.20.20.80">
    <property type="entry name" value="Glycosidases"/>
    <property type="match status" value="1"/>
</dbReference>
<dbReference type="AlphaFoldDB" id="A0A4Q9DF13"/>
<proteinExistence type="inferred from homology"/>
<dbReference type="EMBL" id="SIRE01000032">
    <property type="protein sequence ID" value="TBL70393.1"/>
    <property type="molecule type" value="Genomic_DNA"/>
</dbReference>
<comment type="pathway">
    <text evidence="2">Glycan metabolism.</text>
</comment>
<evidence type="ECO:0000256" key="5">
    <source>
        <dbReference type="ARBA" id="ARBA00012670"/>
    </source>
</evidence>
<dbReference type="InterPro" id="IPR017853">
    <property type="entry name" value="GH"/>
</dbReference>
<dbReference type="GO" id="GO:0000272">
    <property type="term" value="P:polysaccharide catabolic process"/>
    <property type="evidence" value="ECO:0007669"/>
    <property type="project" value="TreeGrafter"/>
</dbReference>